<comment type="caution">
    <text evidence="1">The sequence shown here is derived from an EMBL/GenBank/DDBJ whole genome shotgun (WGS) entry which is preliminary data.</text>
</comment>
<sequence length="311" mass="33325">MTFTTISSFAEIASRYDGFILDQYGVMHNGSHSLPGSVECVEKLAEMGKKLIILSNTSSPSETALKKLPKLGFNPDCFVGAVTSGEEAGRHIRETYGSTKDGDAVKKCIWFTWADPAVPTAFISKCGNVEATTNVDEADFVITHGCDVLRSADGNGNVSLGDYMKGGDFTVIDSVLEKCIKKGLPMVCANPDLICKLPGDVTANMPGKIAQKYEALGGSCKYFGKPHAEHFQACLRELGLDANKVAHVGDSLHHDVAGANDAKISSVFITGGIHCDEFDVSIGDMPNESSLKSLFEKEKQVPTHVAPLLKF</sequence>
<dbReference type="InterPro" id="IPR006357">
    <property type="entry name" value="HAD-SF_hydro_IIA"/>
</dbReference>
<evidence type="ECO:0000313" key="2">
    <source>
        <dbReference type="Proteomes" id="UP001054902"/>
    </source>
</evidence>
<dbReference type="GO" id="GO:0016791">
    <property type="term" value="F:phosphatase activity"/>
    <property type="evidence" value="ECO:0007669"/>
    <property type="project" value="TreeGrafter"/>
</dbReference>
<dbReference type="PANTHER" id="PTHR19288">
    <property type="entry name" value="4-NITROPHENYLPHOSPHATASE-RELATED"/>
    <property type="match status" value="1"/>
</dbReference>
<name>A0AAD3D9T7_9STRA</name>
<dbReference type="InterPro" id="IPR006356">
    <property type="entry name" value="HAD-SF_hydro_IIA_hyp3"/>
</dbReference>
<dbReference type="Pfam" id="PF13242">
    <property type="entry name" value="Hydrolase_like"/>
    <property type="match status" value="1"/>
</dbReference>
<dbReference type="Pfam" id="PF13344">
    <property type="entry name" value="Hydrolase_6"/>
    <property type="match status" value="1"/>
</dbReference>
<reference evidence="1 2" key="1">
    <citation type="journal article" date="2021" name="Sci. Rep.">
        <title>The genome of the diatom Chaetoceros tenuissimus carries an ancient integrated fragment of an extant virus.</title>
        <authorList>
            <person name="Hongo Y."/>
            <person name="Kimura K."/>
            <person name="Takaki Y."/>
            <person name="Yoshida Y."/>
            <person name="Baba S."/>
            <person name="Kobayashi G."/>
            <person name="Nagasaki K."/>
            <person name="Hano T."/>
            <person name="Tomaru Y."/>
        </authorList>
    </citation>
    <scope>NUCLEOTIDE SEQUENCE [LARGE SCALE GENOMIC DNA]</scope>
    <source>
        <strain evidence="1 2">NIES-3715</strain>
    </source>
</reference>
<dbReference type="SUPFAM" id="SSF56784">
    <property type="entry name" value="HAD-like"/>
    <property type="match status" value="1"/>
</dbReference>
<dbReference type="GO" id="GO:0009507">
    <property type="term" value="C:chloroplast"/>
    <property type="evidence" value="ECO:0007669"/>
    <property type="project" value="TreeGrafter"/>
</dbReference>
<dbReference type="AlphaFoldDB" id="A0AAD3D9T7"/>
<dbReference type="PANTHER" id="PTHR19288:SF90">
    <property type="entry name" value="OS08G0542600 PROTEIN"/>
    <property type="match status" value="1"/>
</dbReference>
<dbReference type="Proteomes" id="UP001054902">
    <property type="component" value="Unassembled WGS sequence"/>
</dbReference>
<protein>
    <submittedName>
        <fullName evidence="1">Uncharacterized protein</fullName>
    </submittedName>
</protein>
<organism evidence="1 2">
    <name type="scientific">Chaetoceros tenuissimus</name>
    <dbReference type="NCBI Taxonomy" id="426638"/>
    <lineage>
        <taxon>Eukaryota</taxon>
        <taxon>Sar</taxon>
        <taxon>Stramenopiles</taxon>
        <taxon>Ochrophyta</taxon>
        <taxon>Bacillariophyta</taxon>
        <taxon>Coscinodiscophyceae</taxon>
        <taxon>Chaetocerotophycidae</taxon>
        <taxon>Chaetocerotales</taxon>
        <taxon>Chaetocerotaceae</taxon>
        <taxon>Chaetoceros</taxon>
    </lineage>
</organism>
<dbReference type="InterPro" id="IPR036412">
    <property type="entry name" value="HAD-like_sf"/>
</dbReference>
<dbReference type="InterPro" id="IPR023214">
    <property type="entry name" value="HAD_sf"/>
</dbReference>
<accession>A0AAD3D9T7</accession>
<evidence type="ECO:0000313" key="1">
    <source>
        <dbReference type="EMBL" id="GFH60403.1"/>
    </source>
</evidence>
<proteinExistence type="predicted"/>
<gene>
    <name evidence="1" type="ORF">CTEN210_16879</name>
</gene>
<dbReference type="EMBL" id="BLLK01000069">
    <property type="protein sequence ID" value="GFH60403.1"/>
    <property type="molecule type" value="Genomic_DNA"/>
</dbReference>
<dbReference type="Gene3D" id="3.40.50.1000">
    <property type="entry name" value="HAD superfamily/HAD-like"/>
    <property type="match status" value="2"/>
</dbReference>
<keyword evidence="2" id="KW-1185">Reference proteome</keyword>
<dbReference type="NCBIfam" id="TIGR01459">
    <property type="entry name" value="HAD-SF-IIA-hyp4"/>
    <property type="match status" value="1"/>
</dbReference>